<name>I0KAX1_9BACT</name>
<organism evidence="1 2">
    <name type="scientific">Fibrella aestuarina BUZ 2</name>
    <dbReference type="NCBI Taxonomy" id="1166018"/>
    <lineage>
        <taxon>Bacteria</taxon>
        <taxon>Pseudomonadati</taxon>
        <taxon>Bacteroidota</taxon>
        <taxon>Cytophagia</taxon>
        <taxon>Cytophagales</taxon>
        <taxon>Spirosomataceae</taxon>
        <taxon>Fibrella</taxon>
    </lineage>
</organism>
<protein>
    <submittedName>
        <fullName evidence="1">Uncharacterized protein</fullName>
    </submittedName>
</protein>
<sequence>MISTNTNNVSVTAQCSVFTVDGDSYFGTAHYLVAGQHIIVLGHHVETNSDWEGDEANKDEPLFEALLKEVTTLKRPIVGVLPASRVDFGQ</sequence>
<dbReference type="AlphaFoldDB" id="I0KAX1"/>
<evidence type="ECO:0000313" key="1">
    <source>
        <dbReference type="EMBL" id="CCH01274.1"/>
    </source>
</evidence>
<accession>I0KAX1</accession>
<proteinExistence type="predicted"/>
<dbReference type="EMBL" id="HE796683">
    <property type="protein sequence ID" value="CCH01274.1"/>
    <property type="molecule type" value="Genomic_DNA"/>
</dbReference>
<dbReference type="KEGG" id="fae:FAES_3265"/>
<reference evidence="1 2" key="1">
    <citation type="journal article" date="2012" name="J. Bacteriol.">
        <title>Genome Sequence of Fibrella aestuarina BUZ 2T, a Filamentous Marine Bacterium.</title>
        <authorList>
            <person name="Filippini M."/>
            <person name="Qi W."/>
            <person name="Blom J."/>
            <person name="Goesmann A."/>
            <person name="Smits T.H."/>
            <person name="Bagheri H.C."/>
        </authorList>
    </citation>
    <scope>NUCLEOTIDE SEQUENCE [LARGE SCALE GENOMIC DNA]</scope>
    <source>
        <strain evidence="2">BUZ 2T</strain>
    </source>
</reference>
<gene>
    <name evidence="1" type="ORF">FAES_3265</name>
</gene>
<dbReference type="HOGENOM" id="CLU_2436439_0_0_10"/>
<dbReference type="RefSeq" id="WP_015332373.1">
    <property type="nucleotide sequence ID" value="NC_020054.1"/>
</dbReference>
<dbReference type="Proteomes" id="UP000011058">
    <property type="component" value="Chromosome"/>
</dbReference>
<keyword evidence="2" id="KW-1185">Reference proteome</keyword>
<evidence type="ECO:0000313" key="2">
    <source>
        <dbReference type="Proteomes" id="UP000011058"/>
    </source>
</evidence>